<dbReference type="InterPro" id="IPR043128">
    <property type="entry name" value="Rev_trsase/Diguanyl_cyclase"/>
</dbReference>
<keyword evidence="4 9" id="KW-0813">Transport</keyword>
<dbReference type="GO" id="GO:0005886">
    <property type="term" value="C:plasma membrane"/>
    <property type="evidence" value="ECO:0007669"/>
    <property type="project" value="UniProtKB-SubCell"/>
</dbReference>
<reference evidence="12 13" key="1">
    <citation type="submission" date="2016-03" db="EMBL/GenBank/DDBJ databases">
        <title>Draft genome sequence of the Vibrio tubiashii subs. europaeus.</title>
        <authorList>
            <person name="Spinard E."/>
            <person name="Dubert J."/>
            <person name="Nelson D.R."/>
            <person name="Barja J.L."/>
        </authorList>
    </citation>
    <scope>NUCLEOTIDE SEQUENCE [LARGE SCALE GENOMIC DNA]</scope>
    <source>
        <strain evidence="13">PP-638</strain>
        <strain evidence="12">PP2-638</strain>
    </source>
</reference>
<organism evidence="12 13">
    <name type="scientific">Vibrio europaeus</name>
    <dbReference type="NCBI Taxonomy" id="300876"/>
    <lineage>
        <taxon>Bacteria</taxon>
        <taxon>Pseudomonadati</taxon>
        <taxon>Pseudomonadota</taxon>
        <taxon>Gammaproteobacteria</taxon>
        <taxon>Vibrionales</taxon>
        <taxon>Vibrionaceae</taxon>
        <taxon>Vibrio</taxon>
        <taxon>Vibrio oreintalis group</taxon>
    </lineage>
</organism>
<dbReference type="InterPro" id="IPR001905">
    <property type="entry name" value="Ammonium_transpt"/>
</dbReference>
<evidence type="ECO:0000256" key="1">
    <source>
        <dbReference type="ARBA" id="ARBA00001946"/>
    </source>
</evidence>
<accession>A0A178J5K7</accession>
<evidence type="ECO:0000256" key="7">
    <source>
        <dbReference type="ARBA" id="ARBA00023136"/>
    </source>
</evidence>
<comment type="caution">
    <text evidence="12">The sequence shown here is derived from an EMBL/GenBank/DDBJ whole genome shotgun (WGS) entry which is preliminary data.</text>
</comment>
<evidence type="ECO:0000313" key="14">
    <source>
        <dbReference type="Proteomes" id="UP001150001"/>
    </source>
</evidence>
<comment type="cofactor">
    <cofactor evidence="1">
        <name>Mg(2+)</name>
        <dbReference type="ChEBI" id="CHEBI:18420"/>
    </cofactor>
</comment>
<keyword evidence="6 9" id="KW-1133">Transmembrane helix</keyword>
<name>A0A178J5K7_9VIBR</name>
<dbReference type="EMBL" id="JAPFIT010000019">
    <property type="protein sequence ID" value="MDC5741926.1"/>
    <property type="molecule type" value="Genomic_DNA"/>
</dbReference>
<feature type="transmembrane region" description="Helical" evidence="9">
    <location>
        <begin position="86"/>
        <end position="107"/>
    </location>
</feature>
<dbReference type="Gene3D" id="1.10.3430.10">
    <property type="entry name" value="Ammonium transporter AmtB like domains"/>
    <property type="match status" value="1"/>
</dbReference>
<dbReference type="InterPro" id="IPR029787">
    <property type="entry name" value="Nucleotide_cyclase"/>
</dbReference>
<evidence type="ECO:0000256" key="3">
    <source>
        <dbReference type="ARBA" id="ARBA00005887"/>
    </source>
</evidence>
<keyword evidence="14" id="KW-1185">Reference proteome</keyword>
<dbReference type="CDD" id="cd01949">
    <property type="entry name" value="GGDEF"/>
    <property type="match status" value="1"/>
</dbReference>
<comment type="similarity">
    <text evidence="3 9">Belongs to the ammonia transporter channel (TC 1.A.11.2) family.</text>
</comment>
<dbReference type="FunFam" id="3.30.70.270:FF:000001">
    <property type="entry name" value="Diguanylate cyclase domain protein"/>
    <property type="match status" value="1"/>
</dbReference>
<evidence type="ECO:0000256" key="6">
    <source>
        <dbReference type="ARBA" id="ARBA00022989"/>
    </source>
</evidence>
<evidence type="ECO:0000259" key="10">
    <source>
        <dbReference type="PROSITE" id="PS50887"/>
    </source>
</evidence>
<evidence type="ECO:0000313" key="11">
    <source>
        <dbReference type="EMBL" id="MDC5741926.1"/>
    </source>
</evidence>
<dbReference type="InterPro" id="IPR029020">
    <property type="entry name" value="Ammonium/urea_transptr"/>
</dbReference>
<feature type="transmembrane region" description="Helical" evidence="9">
    <location>
        <begin position="232"/>
        <end position="253"/>
    </location>
</feature>
<keyword evidence="5 9" id="KW-0812">Transmembrane</keyword>
<feature type="transmembrane region" description="Helical" evidence="9">
    <location>
        <begin position="119"/>
        <end position="141"/>
    </location>
</feature>
<dbReference type="GO" id="GO:0097272">
    <property type="term" value="P:ammonium homeostasis"/>
    <property type="evidence" value="ECO:0007669"/>
    <property type="project" value="TreeGrafter"/>
</dbReference>
<feature type="domain" description="GGDEF" evidence="10">
    <location>
        <begin position="491"/>
        <end position="627"/>
    </location>
</feature>
<gene>
    <name evidence="11" type="primary">amt</name>
    <name evidence="12" type="ORF">AZ468_15815</name>
    <name evidence="11" type="ORF">OPW20_17770</name>
</gene>
<keyword evidence="7 9" id="KW-0472">Membrane</keyword>
<evidence type="ECO:0000256" key="9">
    <source>
        <dbReference type="RuleBase" id="RU362002"/>
    </source>
</evidence>
<feature type="transmembrane region" description="Helical" evidence="9">
    <location>
        <begin position="351"/>
        <end position="373"/>
    </location>
</feature>
<sequence length="630" mass="69427">MIESDTISITWILLCTALVLLMQPGFTCFESGLVRNKNNINVSLKNVADFCVSGLFYWLIGFGFMYGESWNGWIGTDLFVLSEQTVPLILAFFLFQMMFCGTAATILSGAVAERMRFSGYLISSLITATLLFPVVGHWIWNGTHIKSTGMGWLAERGFIDFAGSTVVHSVGGWIALVAIVIVGARLGRFTDSGQAREMYSQNLPLSALGTFLLFIGWFGFNGGSVIHPDENLAKIFSNTAISACTGGFSALLLSWNIHSMRGTRYILNGLLAGLVSISASANIANLSGAVAIGAVGGCISVILVSVLEKLRLDDVVSAVPVHLGGGVWGTLAVALFAPIDQLNAASRIDQLLIQLTGIASTALWVVGVSYPLLKLINHFHPLRVSAQTETIGLNFGEHGMKDELIDLMEQFDRVVKNHDEESHLEVDHGSSYSNLSMTYNYLLDSTNKHFRKKEQELLRMASLDPLTGIANRRVYEQAMENTMSQSHESDQDFALLILDIDYFKQYNDHYGHQLGDYCLQNICQALSRITSRKRDVFARIGGEEFAFILRNTTIEEAKKVAEALRNEVEKLEIPHAHAECDFVTVSIGGALWDGRINLPHTALFDEADRALFKAKSKGRNQVMFFSEFAE</sequence>
<feature type="transmembrane region" description="Helical" evidence="9">
    <location>
        <begin position="289"/>
        <end position="307"/>
    </location>
</feature>
<dbReference type="PANTHER" id="PTHR11730">
    <property type="entry name" value="AMMONIUM TRANSPORTER"/>
    <property type="match status" value="1"/>
</dbReference>
<evidence type="ECO:0000256" key="4">
    <source>
        <dbReference type="ARBA" id="ARBA00022448"/>
    </source>
</evidence>
<dbReference type="NCBIfam" id="TIGR00836">
    <property type="entry name" value="amt"/>
    <property type="match status" value="1"/>
</dbReference>
<dbReference type="GO" id="GO:0003824">
    <property type="term" value="F:catalytic activity"/>
    <property type="evidence" value="ECO:0007669"/>
    <property type="project" value="UniProtKB-ARBA"/>
</dbReference>
<dbReference type="InterPro" id="IPR018047">
    <property type="entry name" value="Ammonium_transpt_CS"/>
</dbReference>
<feature type="transmembrane region" description="Helical" evidence="9">
    <location>
        <begin position="161"/>
        <end position="182"/>
    </location>
</feature>
<comment type="subcellular location">
    <subcellularLocation>
        <location evidence="9">Cell membrane</location>
        <topology evidence="9">Multi-pass membrane protein</topology>
    </subcellularLocation>
    <subcellularLocation>
        <location evidence="2">Membrane</location>
        <topology evidence="2">Multi-pass membrane protein</topology>
    </subcellularLocation>
</comment>
<evidence type="ECO:0000256" key="8">
    <source>
        <dbReference type="ARBA" id="ARBA00023177"/>
    </source>
</evidence>
<evidence type="ECO:0000313" key="12">
    <source>
        <dbReference type="EMBL" id="OAM97025.1"/>
    </source>
</evidence>
<feature type="transmembrane region" description="Helical" evidence="9">
    <location>
        <begin position="47"/>
        <end position="66"/>
    </location>
</feature>
<proteinExistence type="inferred from homology"/>
<dbReference type="SMART" id="SM00267">
    <property type="entry name" value="GGDEF"/>
    <property type="match status" value="1"/>
</dbReference>
<dbReference type="GO" id="GO:0008519">
    <property type="term" value="F:ammonium channel activity"/>
    <property type="evidence" value="ECO:0007669"/>
    <property type="project" value="InterPro"/>
</dbReference>
<feature type="transmembrane region" description="Helical" evidence="9">
    <location>
        <begin position="203"/>
        <end position="220"/>
    </location>
</feature>
<dbReference type="NCBIfam" id="TIGR00254">
    <property type="entry name" value="GGDEF"/>
    <property type="match status" value="1"/>
</dbReference>
<evidence type="ECO:0000256" key="5">
    <source>
        <dbReference type="ARBA" id="ARBA00022692"/>
    </source>
</evidence>
<dbReference type="AlphaFoldDB" id="A0A178J5K7"/>
<feature type="transmembrane region" description="Helical" evidence="9">
    <location>
        <begin position="319"/>
        <end position="339"/>
    </location>
</feature>
<dbReference type="Gene3D" id="3.30.70.270">
    <property type="match status" value="1"/>
</dbReference>
<protein>
    <recommendedName>
        <fullName evidence="9">Ammonium transporter</fullName>
    </recommendedName>
</protein>
<keyword evidence="8 9" id="KW-0924">Ammonia transport</keyword>
<dbReference type="GeneID" id="78077180"/>
<dbReference type="EMBL" id="LUAX01000007">
    <property type="protein sequence ID" value="OAM97025.1"/>
    <property type="molecule type" value="Genomic_DNA"/>
</dbReference>
<dbReference type="SUPFAM" id="SSF111352">
    <property type="entry name" value="Ammonium transporter"/>
    <property type="match status" value="1"/>
</dbReference>
<dbReference type="PANTHER" id="PTHR11730:SF6">
    <property type="entry name" value="AMMONIUM TRANSPORTER"/>
    <property type="match status" value="1"/>
</dbReference>
<dbReference type="InterPro" id="IPR000160">
    <property type="entry name" value="GGDEF_dom"/>
</dbReference>
<reference evidence="11" key="2">
    <citation type="submission" date="2022-11" db="EMBL/GenBank/DDBJ databases">
        <title>Role of the vibriolysin VemA secreted by the emergent pathogen Vibrio europaeus in the colonization of Manila clam mucus.</title>
        <authorList>
            <person name="Martinez C."/>
            <person name="Rodriguez S."/>
            <person name="Vences A."/>
            <person name="Barja J.L."/>
            <person name="Toranzo A.E."/>
            <person name="Dubert J."/>
        </authorList>
    </citation>
    <scope>NUCLEOTIDE SEQUENCE</scope>
    <source>
        <strain evidence="11">3454</strain>
    </source>
</reference>
<feature type="transmembrane region" description="Helical" evidence="9">
    <location>
        <begin position="6"/>
        <end position="26"/>
    </location>
</feature>
<dbReference type="PROSITE" id="PS50887">
    <property type="entry name" value="GGDEF"/>
    <property type="match status" value="1"/>
</dbReference>
<dbReference type="Pfam" id="PF00909">
    <property type="entry name" value="Ammonium_transp"/>
    <property type="match status" value="1"/>
</dbReference>
<evidence type="ECO:0000256" key="2">
    <source>
        <dbReference type="ARBA" id="ARBA00004141"/>
    </source>
</evidence>
<evidence type="ECO:0000313" key="13">
    <source>
        <dbReference type="Proteomes" id="UP000094761"/>
    </source>
</evidence>
<dbReference type="InterPro" id="IPR024041">
    <property type="entry name" value="NH4_transpt_AmtB-like_dom"/>
</dbReference>
<dbReference type="RefSeq" id="WP_069668237.1">
    <property type="nucleotide sequence ID" value="NZ_CP180206.1"/>
</dbReference>
<dbReference type="Proteomes" id="UP000094761">
    <property type="component" value="Unassembled WGS sequence"/>
</dbReference>
<dbReference type="PROSITE" id="PS01219">
    <property type="entry name" value="AMMONIUM_TRANSP"/>
    <property type="match status" value="1"/>
</dbReference>
<dbReference type="Proteomes" id="UP001150001">
    <property type="component" value="Unassembled WGS sequence"/>
</dbReference>
<dbReference type="OrthoDB" id="9787514at2"/>
<dbReference type="Pfam" id="PF00990">
    <property type="entry name" value="GGDEF"/>
    <property type="match status" value="1"/>
</dbReference>
<dbReference type="SUPFAM" id="SSF55073">
    <property type="entry name" value="Nucleotide cyclase"/>
    <property type="match status" value="1"/>
</dbReference>